<proteinExistence type="inferred from homology"/>
<dbReference type="PANTHER" id="PTHR23088">
    <property type="entry name" value="NITRILASE-RELATED"/>
    <property type="match status" value="1"/>
</dbReference>
<reference evidence="3" key="2">
    <citation type="journal article" date="2021" name="PeerJ">
        <title>Extensive microbial diversity within the chicken gut microbiome revealed by metagenomics and culture.</title>
        <authorList>
            <person name="Gilroy R."/>
            <person name="Ravi A."/>
            <person name="Getino M."/>
            <person name="Pursley I."/>
            <person name="Horton D.L."/>
            <person name="Alikhan N.F."/>
            <person name="Baker D."/>
            <person name="Gharbi K."/>
            <person name="Hall N."/>
            <person name="Watson M."/>
            <person name="Adriaenssens E.M."/>
            <person name="Foster-Nyarko E."/>
            <person name="Jarju S."/>
            <person name="Secka A."/>
            <person name="Antonio M."/>
            <person name="Oren A."/>
            <person name="Chaudhuri R.R."/>
            <person name="La Ragione R."/>
            <person name="Hildebrand F."/>
            <person name="Pallen M.J."/>
        </authorList>
    </citation>
    <scope>NUCLEOTIDE SEQUENCE</scope>
    <source>
        <strain evidence="3">CHK154-7741</strain>
    </source>
</reference>
<gene>
    <name evidence="3" type="ORF">IAD26_00315</name>
</gene>
<dbReference type="EMBL" id="DVOD01000004">
    <property type="protein sequence ID" value="HIU91553.1"/>
    <property type="molecule type" value="Genomic_DNA"/>
</dbReference>
<dbReference type="InterPro" id="IPR003010">
    <property type="entry name" value="C-N_Hydrolase"/>
</dbReference>
<dbReference type="Proteomes" id="UP000886748">
    <property type="component" value="Unassembled WGS sequence"/>
</dbReference>
<dbReference type="PROSITE" id="PS50263">
    <property type="entry name" value="CN_HYDROLASE"/>
    <property type="match status" value="1"/>
</dbReference>
<dbReference type="InterPro" id="IPR036526">
    <property type="entry name" value="C-N_Hydrolase_sf"/>
</dbReference>
<evidence type="ECO:0000313" key="3">
    <source>
        <dbReference type="EMBL" id="HIU91553.1"/>
    </source>
</evidence>
<protein>
    <recommendedName>
        <fullName evidence="2">CN hydrolase domain-containing protein</fullName>
    </recommendedName>
</protein>
<evidence type="ECO:0000313" key="4">
    <source>
        <dbReference type="Proteomes" id="UP000886748"/>
    </source>
</evidence>
<sequence>MDLKVLVVQNSAIIGNKNATLNNVDALLAPYKGKKFDIIVLPEVFSVGWYCSCFPKEAEYIDNSITIDFLKNIAMSFNATVVGGSFIQKFKNNTYKNTCPVISAKGQLVTTYDKMHLFSHKGSEENKYISTGDELKILDLGFTKIGLSICYDIRFPEIYRKYSKEGAQVIINVAAWSDKKPEHWEIMHRARAIENQCFMIVADQTGKICGNENNLGHSMIINPWGDIVARLEAQEACFEYTINLDEVSNLRQNFPLLADRRDEDFESFNIKEIKINA</sequence>
<reference evidence="3" key="1">
    <citation type="submission" date="2020-10" db="EMBL/GenBank/DDBJ databases">
        <authorList>
            <person name="Gilroy R."/>
        </authorList>
    </citation>
    <scope>NUCLEOTIDE SEQUENCE</scope>
    <source>
        <strain evidence="3">CHK154-7741</strain>
    </source>
</reference>
<evidence type="ECO:0000256" key="1">
    <source>
        <dbReference type="ARBA" id="ARBA00010613"/>
    </source>
</evidence>
<name>A0A9D1SQ20_9CLOT</name>
<comment type="caution">
    <text evidence="3">The sequence shown here is derived from an EMBL/GenBank/DDBJ whole genome shotgun (WGS) entry which is preliminary data.</text>
</comment>
<organism evidence="3 4">
    <name type="scientific">Candidatus Limenecus avicola</name>
    <dbReference type="NCBI Taxonomy" id="2840847"/>
    <lineage>
        <taxon>Bacteria</taxon>
        <taxon>Bacillati</taxon>
        <taxon>Bacillota</taxon>
        <taxon>Clostridia</taxon>
        <taxon>Eubacteriales</taxon>
        <taxon>Clostridiaceae</taxon>
        <taxon>Clostridiaceae incertae sedis</taxon>
        <taxon>Candidatus Limenecus</taxon>
    </lineage>
</organism>
<dbReference type="Pfam" id="PF00795">
    <property type="entry name" value="CN_hydrolase"/>
    <property type="match status" value="1"/>
</dbReference>
<accession>A0A9D1SQ20</accession>
<dbReference type="PROSITE" id="PS01227">
    <property type="entry name" value="UPF0012"/>
    <property type="match status" value="1"/>
</dbReference>
<feature type="domain" description="CN hydrolase" evidence="2">
    <location>
        <begin position="3"/>
        <end position="249"/>
    </location>
</feature>
<dbReference type="InterPro" id="IPR001110">
    <property type="entry name" value="UPF0012_CS"/>
</dbReference>
<dbReference type="AlphaFoldDB" id="A0A9D1SQ20"/>
<dbReference type="SUPFAM" id="SSF56317">
    <property type="entry name" value="Carbon-nitrogen hydrolase"/>
    <property type="match status" value="1"/>
</dbReference>
<dbReference type="PANTHER" id="PTHR23088:SF27">
    <property type="entry name" value="DEAMINATED GLUTATHIONE AMIDASE"/>
    <property type="match status" value="1"/>
</dbReference>
<comment type="similarity">
    <text evidence="1">Belongs to the carbon-nitrogen hydrolase superfamily. NIT1/NIT2 family.</text>
</comment>
<evidence type="ECO:0000259" key="2">
    <source>
        <dbReference type="PROSITE" id="PS50263"/>
    </source>
</evidence>
<dbReference type="Gene3D" id="3.60.110.10">
    <property type="entry name" value="Carbon-nitrogen hydrolase"/>
    <property type="match status" value="1"/>
</dbReference>